<dbReference type="AlphaFoldDB" id="A0A6A7KCF0"/>
<organism evidence="10 11">
    <name type="scientific">Alkalibaculum sporogenes</name>
    <dbReference type="NCBI Taxonomy" id="2655001"/>
    <lineage>
        <taxon>Bacteria</taxon>
        <taxon>Bacillati</taxon>
        <taxon>Bacillota</taxon>
        <taxon>Clostridia</taxon>
        <taxon>Eubacteriales</taxon>
        <taxon>Eubacteriaceae</taxon>
        <taxon>Alkalibaculum</taxon>
    </lineage>
</organism>
<evidence type="ECO:0000256" key="6">
    <source>
        <dbReference type="ARBA" id="ARBA00022989"/>
    </source>
</evidence>
<evidence type="ECO:0000313" key="11">
    <source>
        <dbReference type="Proteomes" id="UP000440004"/>
    </source>
</evidence>
<protein>
    <recommendedName>
        <fullName evidence="9">Sec-independent protein translocase protein TatA</fullName>
    </recommendedName>
</protein>
<evidence type="ECO:0000256" key="3">
    <source>
        <dbReference type="ARBA" id="ARBA00022475"/>
    </source>
</evidence>
<dbReference type="PANTHER" id="PTHR42982:SF1">
    <property type="entry name" value="SEC-INDEPENDENT PROTEIN TRANSLOCASE PROTEIN TATA"/>
    <property type="match status" value="1"/>
</dbReference>
<comment type="caution">
    <text evidence="10">The sequence shown here is derived from an EMBL/GenBank/DDBJ whole genome shotgun (WGS) entry which is preliminary data.</text>
</comment>
<dbReference type="EMBL" id="WHNX01000036">
    <property type="protein sequence ID" value="MPW27025.1"/>
    <property type="molecule type" value="Genomic_DNA"/>
</dbReference>
<comment type="subcellular location">
    <subcellularLocation>
        <location evidence="1 9">Cell membrane</location>
        <topology evidence="1 9">Single-pass membrane protein</topology>
    </subcellularLocation>
</comment>
<evidence type="ECO:0000256" key="2">
    <source>
        <dbReference type="ARBA" id="ARBA00022448"/>
    </source>
</evidence>
<dbReference type="NCBIfam" id="TIGR01411">
    <property type="entry name" value="tatAE"/>
    <property type="match status" value="1"/>
</dbReference>
<keyword evidence="4 9" id="KW-0812">Transmembrane</keyword>
<dbReference type="InterPro" id="IPR003369">
    <property type="entry name" value="TatA/B/E"/>
</dbReference>
<proteinExistence type="inferred from homology"/>
<dbReference type="Pfam" id="PF02416">
    <property type="entry name" value="TatA_B_E"/>
    <property type="match status" value="1"/>
</dbReference>
<dbReference type="NCBIfam" id="NF011430">
    <property type="entry name" value="PRK14861.1"/>
    <property type="match status" value="1"/>
</dbReference>
<evidence type="ECO:0000256" key="7">
    <source>
        <dbReference type="ARBA" id="ARBA00023010"/>
    </source>
</evidence>
<dbReference type="GO" id="GO:0043953">
    <property type="term" value="P:protein transport by the Tat complex"/>
    <property type="evidence" value="ECO:0007669"/>
    <property type="project" value="UniProtKB-UniRule"/>
</dbReference>
<dbReference type="Gene3D" id="1.20.5.3310">
    <property type="match status" value="1"/>
</dbReference>
<accession>A0A6A7KCF0</accession>
<keyword evidence="7 9" id="KW-0811">Translocation</keyword>
<keyword evidence="6 9" id="KW-1133">Transmembrane helix</keyword>
<reference evidence="10 11" key="1">
    <citation type="submission" date="2019-10" db="EMBL/GenBank/DDBJ databases">
        <title>Alkalibaculum tamaniensis sp.nov., a new alkaliphilic acetogen, isolated on methoxylated aromatics from a mud volcano.</title>
        <authorList>
            <person name="Khomyakova M.A."/>
            <person name="Merkel A.Y."/>
            <person name="Bonch-Osmolovskaya E.A."/>
            <person name="Slobodkin A.I."/>
        </authorList>
    </citation>
    <scope>NUCLEOTIDE SEQUENCE [LARGE SCALE GENOMIC DNA]</scope>
    <source>
        <strain evidence="10 11">M08DMB</strain>
    </source>
</reference>
<evidence type="ECO:0000256" key="4">
    <source>
        <dbReference type="ARBA" id="ARBA00022692"/>
    </source>
</evidence>
<comment type="subunit">
    <text evidence="9">Forms a complex with TatC.</text>
</comment>
<evidence type="ECO:0000313" key="10">
    <source>
        <dbReference type="EMBL" id="MPW27025.1"/>
    </source>
</evidence>
<keyword evidence="2 9" id="KW-0813">Transport</keyword>
<dbReference type="HAMAP" id="MF_00236">
    <property type="entry name" value="TatA_E"/>
    <property type="match status" value="1"/>
</dbReference>
<dbReference type="Proteomes" id="UP000440004">
    <property type="component" value="Unassembled WGS sequence"/>
</dbReference>
<evidence type="ECO:0000256" key="5">
    <source>
        <dbReference type="ARBA" id="ARBA00022927"/>
    </source>
</evidence>
<gene>
    <name evidence="9 10" type="primary">tatA</name>
    <name evidence="10" type="ORF">GC105_14670</name>
</gene>
<comment type="similarity">
    <text evidence="9">Belongs to the TatA/E family.</text>
</comment>
<name>A0A6A7KCF0_9FIRM</name>
<dbReference type="GO" id="GO:0033281">
    <property type="term" value="C:TAT protein transport complex"/>
    <property type="evidence" value="ECO:0007669"/>
    <property type="project" value="UniProtKB-UniRule"/>
</dbReference>
<comment type="function">
    <text evidence="9">Part of the twin-arginine translocation (Tat) system that transports large folded proteins containing a characteristic twin-arginine motif in their signal peptide across membranes. TatA could form the protein-conducting channel of the Tat system.</text>
</comment>
<evidence type="ECO:0000256" key="9">
    <source>
        <dbReference type="HAMAP-Rule" id="MF_00236"/>
    </source>
</evidence>
<dbReference type="GO" id="GO:0008320">
    <property type="term" value="F:protein transmembrane transporter activity"/>
    <property type="evidence" value="ECO:0007669"/>
    <property type="project" value="UniProtKB-UniRule"/>
</dbReference>
<keyword evidence="8 9" id="KW-0472">Membrane</keyword>
<dbReference type="InterPro" id="IPR006312">
    <property type="entry name" value="TatA/E"/>
</dbReference>
<evidence type="ECO:0000256" key="1">
    <source>
        <dbReference type="ARBA" id="ARBA00004162"/>
    </source>
</evidence>
<keyword evidence="11" id="KW-1185">Reference proteome</keyword>
<evidence type="ECO:0000256" key="8">
    <source>
        <dbReference type="ARBA" id="ARBA00023136"/>
    </source>
</evidence>
<dbReference type="RefSeq" id="WP_152806348.1">
    <property type="nucleotide sequence ID" value="NZ_WHNX01000036.1"/>
</dbReference>
<dbReference type="PANTHER" id="PTHR42982">
    <property type="entry name" value="SEC-INDEPENDENT PROTEIN TRANSLOCASE PROTEIN TATA"/>
    <property type="match status" value="1"/>
</dbReference>
<keyword evidence="3 9" id="KW-1003">Cell membrane</keyword>
<sequence>MLGKLGTPELLVILGIVLLIFGPQQLPKLGKTFGKTIRSFKNSVEVDEDENNSEEK</sequence>
<keyword evidence="5 9" id="KW-0653">Protein transport</keyword>
<dbReference type="PRINTS" id="PR01506">
    <property type="entry name" value="TATBPROTEIN"/>
</dbReference>